<sequence>MIDRQIIIYVQGAVLFVVASNKQSSVFPSIMCIILAYFQTDFVLKVVNPFPLDI</sequence>
<dbReference type="AlphaFoldDB" id="A0A0E9RJ92"/>
<dbReference type="EMBL" id="GBXM01079398">
    <property type="protein sequence ID" value="JAH29179.1"/>
    <property type="molecule type" value="Transcribed_RNA"/>
</dbReference>
<reference evidence="1" key="2">
    <citation type="journal article" date="2015" name="Fish Shellfish Immunol.">
        <title>Early steps in the European eel (Anguilla anguilla)-Vibrio vulnificus interaction in the gills: Role of the RtxA13 toxin.</title>
        <authorList>
            <person name="Callol A."/>
            <person name="Pajuelo D."/>
            <person name="Ebbesson L."/>
            <person name="Teles M."/>
            <person name="MacKenzie S."/>
            <person name="Amaro C."/>
        </authorList>
    </citation>
    <scope>NUCLEOTIDE SEQUENCE</scope>
</reference>
<name>A0A0E9RJ92_ANGAN</name>
<evidence type="ECO:0000313" key="1">
    <source>
        <dbReference type="EMBL" id="JAH29179.1"/>
    </source>
</evidence>
<accession>A0A0E9RJ92</accession>
<reference evidence="1" key="1">
    <citation type="submission" date="2014-11" db="EMBL/GenBank/DDBJ databases">
        <authorList>
            <person name="Amaro Gonzalez C."/>
        </authorList>
    </citation>
    <scope>NUCLEOTIDE SEQUENCE</scope>
</reference>
<protein>
    <submittedName>
        <fullName evidence="1">Uncharacterized protein</fullName>
    </submittedName>
</protein>
<proteinExistence type="predicted"/>
<organism evidence="1">
    <name type="scientific">Anguilla anguilla</name>
    <name type="common">European freshwater eel</name>
    <name type="synonym">Muraena anguilla</name>
    <dbReference type="NCBI Taxonomy" id="7936"/>
    <lineage>
        <taxon>Eukaryota</taxon>
        <taxon>Metazoa</taxon>
        <taxon>Chordata</taxon>
        <taxon>Craniata</taxon>
        <taxon>Vertebrata</taxon>
        <taxon>Euteleostomi</taxon>
        <taxon>Actinopterygii</taxon>
        <taxon>Neopterygii</taxon>
        <taxon>Teleostei</taxon>
        <taxon>Anguilliformes</taxon>
        <taxon>Anguillidae</taxon>
        <taxon>Anguilla</taxon>
    </lineage>
</organism>